<feature type="domain" description="Myb-like" evidence="5">
    <location>
        <begin position="9"/>
        <end position="61"/>
    </location>
</feature>
<dbReference type="InterPro" id="IPR017930">
    <property type="entry name" value="Myb_dom"/>
</dbReference>
<reference evidence="7" key="1">
    <citation type="journal article" date="2019" name="Sci. Rep.">
        <title>Draft genome of Tanacetum cinerariifolium, the natural source of mosquito coil.</title>
        <authorList>
            <person name="Yamashiro T."/>
            <person name="Shiraishi A."/>
            <person name="Satake H."/>
            <person name="Nakayama K."/>
        </authorList>
    </citation>
    <scope>NUCLEOTIDE SEQUENCE</scope>
</reference>
<feature type="domain" description="HTH myb-type" evidence="6">
    <location>
        <begin position="9"/>
        <end position="61"/>
    </location>
</feature>
<dbReference type="Pfam" id="PF00249">
    <property type="entry name" value="Myb_DNA-binding"/>
    <property type="match status" value="2"/>
</dbReference>
<feature type="domain" description="HTH myb-type" evidence="6">
    <location>
        <begin position="62"/>
        <end position="116"/>
    </location>
</feature>
<keyword evidence="7" id="KW-0371">Homeobox</keyword>
<dbReference type="InterPro" id="IPR001005">
    <property type="entry name" value="SANT/Myb"/>
</dbReference>
<dbReference type="PROSITE" id="PS51294">
    <property type="entry name" value="HTH_MYB"/>
    <property type="match status" value="2"/>
</dbReference>
<feature type="domain" description="Myb-like" evidence="5">
    <location>
        <begin position="62"/>
        <end position="112"/>
    </location>
</feature>
<proteinExistence type="predicted"/>
<keyword evidence="4" id="KW-0539">Nucleus</keyword>
<dbReference type="PROSITE" id="PS50090">
    <property type="entry name" value="MYB_LIKE"/>
    <property type="match status" value="2"/>
</dbReference>
<gene>
    <name evidence="7" type="ORF">Tci_556476</name>
</gene>
<evidence type="ECO:0000256" key="4">
    <source>
        <dbReference type="ARBA" id="ARBA00023242"/>
    </source>
</evidence>
<dbReference type="GO" id="GO:0005634">
    <property type="term" value="C:nucleus"/>
    <property type="evidence" value="ECO:0007669"/>
    <property type="project" value="UniProtKB-SubCell"/>
</dbReference>
<evidence type="ECO:0000259" key="6">
    <source>
        <dbReference type="PROSITE" id="PS51294"/>
    </source>
</evidence>
<evidence type="ECO:0000256" key="3">
    <source>
        <dbReference type="ARBA" id="ARBA00023125"/>
    </source>
</evidence>
<dbReference type="EMBL" id="BKCJ010331394">
    <property type="protein sequence ID" value="GEZ84503.1"/>
    <property type="molecule type" value="Genomic_DNA"/>
</dbReference>
<dbReference type="PANTHER" id="PTHR47999">
    <property type="entry name" value="TRANSCRIPTION FACTOR MYB8-RELATED-RELATED"/>
    <property type="match status" value="1"/>
</dbReference>
<keyword evidence="3 7" id="KW-0238">DNA-binding</keyword>
<dbReference type="Gene3D" id="1.10.10.60">
    <property type="entry name" value="Homeodomain-like"/>
    <property type="match status" value="2"/>
</dbReference>
<evidence type="ECO:0000259" key="5">
    <source>
        <dbReference type="PROSITE" id="PS50090"/>
    </source>
</evidence>
<dbReference type="FunFam" id="1.10.10.60:FF:000001">
    <property type="entry name" value="MYB-related transcription factor"/>
    <property type="match status" value="1"/>
</dbReference>
<dbReference type="AlphaFoldDB" id="A0A699IT77"/>
<dbReference type="GO" id="GO:0003677">
    <property type="term" value="F:DNA binding"/>
    <property type="evidence" value="ECO:0007669"/>
    <property type="project" value="UniProtKB-KW"/>
</dbReference>
<comment type="caution">
    <text evidence="7">The sequence shown here is derived from an EMBL/GenBank/DDBJ whole genome shotgun (WGS) entry which is preliminary data.</text>
</comment>
<dbReference type="SUPFAM" id="SSF46689">
    <property type="entry name" value="Homeodomain-like"/>
    <property type="match status" value="1"/>
</dbReference>
<comment type="subcellular location">
    <subcellularLocation>
        <location evidence="1">Nucleus</location>
    </subcellularLocation>
</comment>
<dbReference type="SMART" id="SM00717">
    <property type="entry name" value="SANT"/>
    <property type="match status" value="2"/>
</dbReference>
<dbReference type="InterPro" id="IPR015495">
    <property type="entry name" value="Myb_TF_plants"/>
</dbReference>
<keyword evidence="2" id="KW-0677">Repeat</keyword>
<organism evidence="7">
    <name type="scientific">Tanacetum cinerariifolium</name>
    <name type="common">Dalmatian daisy</name>
    <name type="synonym">Chrysanthemum cinerariifolium</name>
    <dbReference type="NCBI Taxonomy" id="118510"/>
    <lineage>
        <taxon>Eukaryota</taxon>
        <taxon>Viridiplantae</taxon>
        <taxon>Streptophyta</taxon>
        <taxon>Embryophyta</taxon>
        <taxon>Tracheophyta</taxon>
        <taxon>Spermatophyta</taxon>
        <taxon>Magnoliopsida</taxon>
        <taxon>eudicotyledons</taxon>
        <taxon>Gunneridae</taxon>
        <taxon>Pentapetalae</taxon>
        <taxon>asterids</taxon>
        <taxon>campanulids</taxon>
        <taxon>Asterales</taxon>
        <taxon>Asteraceae</taxon>
        <taxon>Asteroideae</taxon>
        <taxon>Anthemideae</taxon>
        <taxon>Anthemidinae</taxon>
        <taxon>Tanacetum</taxon>
    </lineage>
</organism>
<accession>A0A699IT77</accession>
<sequence>MGRAPCCEKVGIKKGKWTREEDERLIRYIQDYGEGSWRSLPKVAGLSRCGKSCRLRWINYLRNDLKRGNISVEEDEMIVKLHKVLGNRWSVIASHLPGRTDNEIKNHWKTRLSRKLYNFIRNKNDETKISIDLATVVKPKKQRVGRVSRSVAKKYNKHRVVEDNKSDTSTKLVDMQVDLQDVGFQDDDELEYLNSLEFQDDLNELGSNPIGFQDVNELVWNPFQADELEPSTFLLQDDNELGLNTLTIQDNELIDMEHYLDGDDLSKHDVDQMEKLLVESDVVKNNERNAYDENFSLNSLTTMPFCFEENDSDMELGFKGFNICDTEDDMFVWPWEGANP</sequence>
<protein>
    <submittedName>
        <fullName evidence="7">Homeodomain-like protein</fullName>
    </submittedName>
</protein>
<evidence type="ECO:0000256" key="1">
    <source>
        <dbReference type="ARBA" id="ARBA00004123"/>
    </source>
</evidence>
<name>A0A699IT77_TANCI</name>
<evidence type="ECO:0000256" key="2">
    <source>
        <dbReference type="ARBA" id="ARBA00022737"/>
    </source>
</evidence>
<dbReference type="PANTHER" id="PTHR47999:SF113">
    <property type="entry name" value="TRANSCRIPTION FACTOR MYB12-LIKE"/>
    <property type="match status" value="1"/>
</dbReference>
<dbReference type="InterPro" id="IPR009057">
    <property type="entry name" value="Homeodomain-like_sf"/>
</dbReference>
<evidence type="ECO:0000313" key="7">
    <source>
        <dbReference type="EMBL" id="GEZ84503.1"/>
    </source>
</evidence>
<dbReference type="CDD" id="cd00167">
    <property type="entry name" value="SANT"/>
    <property type="match status" value="2"/>
</dbReference>